<evidence type="ECO:0000256" key="1">
    <source>
        <dbReference type="SAM" id="MobiDB-lite"/>
    </source>
</evidence>
<feature type="compositionally biased region" description="Basic residues" evidence="1">
    <location>
        <begin position="46"/>
        <end position="56"/>
    </location>
</feature>
<keyword evidence="4" id="KW-1185">Reference proteome</keyword>
<proteinExistence type="predicted"/>
<dbReference type="AlphaFoldDB" id="A0A0L0DHP9"/>
<dbReference type="GeneID" id="25565818"/>
<feature type="region of interest" description="Disordered" evidence="1">
    <location>
        <begin position="1"/>
        <end position="56"/>
    </location>
</feature>
<dbReference type="SUPFAM" id="SSF53335">
    <property type="entry name" value="S-adenosyl-L-methionine-dependent methyltransferases"/>
    <property type="match status" value="1"/>
</dbReference>
<reference evidence="3 4" key="1">
    <citation type="submission" date="2010-05" db="EMBL/GenBank/DDBJ databases">
        <title>The Genome Sequence of Thecamonas trahens ATCC 50062.</title>
        <authorList>
            <consortium name="The Broad Institute Genome Sequencing Platform"/>
            <person name="Russ C."/>
            <person name="Cuomo C."/>
            <person name="Shea T."/>
            <person name="Young S.K."/>
            <person name="Zeng Q."/>
            <person name="Koehrsen M."/>
            <person name="Haas B."/>
            <person name="Borodovsky M."/>
            <person name="Guigo R."/>
            <person name="Alvarado L."/>
            <person name="Berlin A."/>
            <person name="Bochicchio J."/>
            <person name="Borenstein D."/>
            <person name="Chapman S."/>
            <person name="Chen Z."/>
            <person name="Freedman E."/>
            <person name="Gellesch M."/>
            <person name="Goldberg J."/>
            <person name="Griggs A."/>
            <person name="Gujja S."/>
            <person name="Heilman E."/>
            <person name="Heiman D."/>
            <person name="Hepburn T."/>
            <person name="Howarth C."/>
            <person name="Jen D."/>
            <person name="Larson L."/>
            <person name="Mehta T."/>
            <person name="Park D."/>
            <person name="Pearson M."/>
            <person name="Roberts A."/>
            <person name="Saif S."/>
            <person name="Shenoy N."/>
            <person name="Sisk P."/>
            <person name="Stolte C."/>
            <person name="Sykes S."/>
            <person name="Thomson T."/>
            <person name="Walk T."/>
            <person name="White J."/>
            <person name="Yandava C."/>
            <person name="Burger G."/>
            <person name="Gray M.W."/>
            <person name="Holland P.W.H."/>
            <person name="King N."/>
            <person name="Lang F.B.F."/>
            <person name="Roger A.J."/>
            <person name="Ruiz-Trillo I."/>
            <person name="Lander E."/>
            <person name="Nusbaum C."/>
        </authorList>
    </citation>
    <scope>NUCLEOTIDE SEQUENCE [LARGE SCALE GENOMIC DNA]</scope>
    <source>
        <strain evidence="3 4">ATCC 50062</strain>
    </source>
</reference>
<dbReference type="RefSeq" id="XP_013756783.1">
    <property type="nucleotide sequence ID" value="XM_013901329.1"/>
</dbReference>
<dbReference type="Proteomes" id="UP000054408">
    <property type="component" value="Unassembled WGS sequence"/>
</dbReference>
<evidence type="ECO:0000256" key="2">
    <source>
        <dbReference type="SAM" id="Phobius"/>
    </source>
</evidence>
<feature type="transmembrane region" description="Helical" evidence="2">
    <location>
        <begin position="68"/>
        <end position="87"/>
    </location>
</feature>
<protein>
    <submittedName>
        <fullName evidence="3">Uncharacterized protein</fullName>
    </submittedName>
</protein>
<dbReference type="Gene3D" id="3.40.50.150">
    <property type="entry name" value="Vaccinia Virus protein VP39"/>
    <property type="match status" value="1"/>
</dbReference>
<dbReference type="InterPro" id="IPR029063">
    <property type="entry name" value="SAM-dependent_MTases_sf"/>
</dbReference>
<keyword evidence="2" id="KW-1133">Transmembrane helix</keyword>
<sequence length="381" mass="42394">MSSQEATEVSTQSELRQRKADHQPGSASHGNEGEGDGGRGADDVRSKRKKKKKRVVRRRPLPPPVCFFPWYICLLLLALPFLALFLHGQMLLLGTEKPLDALPKHELVSAFDFLGDMHETLYHWYAGPAMNEMIRKCQLKDVWGVLEFGPGNGGLAQFLLDKRMPANATYEGFEVSEKMFHTTVHRVSKHLDTGRACIRWKRDDDPRNDLAVGRTRNSKHGSSRLNWKGFDAVIATYVLDKIPPSDIEAIISYAHKEVRDDYGRVCLVSQTRGNSLISTFVTSMWSSLYAIYPPLLAGSRPIRTRDYLPDSQWKITHHNVISKWGVASEVVIAEKIPPPPPTPVITDAATAAALAAEAKAAKTSKPPVISKPPPPPPPKEL</sequence>
<organism evidence="3 4">
    <name type="scientific">Thecamonas trahens ATCC 50062</name>
    <dbReference type="NCBI Taxonomy" id="461836"/>
    <lineage>
        <taxon>Eukaryota</taxon>
        <taxon>Apusozoa</taxon>
        <taxon>Apusomonadida</taxon>
        <taxon>Apusomonadidae</taxon>
        <taxon>Thecamonas</taxon>
    </lineage>
</organism>
<dbReference type="OMA" id="HRIRPAW"/>
<gene>
    <name evidence="3" type="ORF">AMSG_06731</name>
</gene>
<feature type="compositionally biased region" description="Low complexity" evidence="1">
    <location>
        <begin position="356"/>
        <end position="368"/>
    </location>
</feature>
<keyword evidence="2" id="KW-0472">Membrane</keyword>
<feature type="region of interest" description="Disordered" evidence="1">
    <location>
        <begin position="356"/>
        <end position="381"/>
    </location>
</feature>
<name>A0A0L0DHP9_THETB</name>
<evidence type="ECO:0000313" key="4">
    <source>
        <dbReference type="Proteomes" id="UP000054408"/>
    </source>
</evidence>
<feature type="compositionally biased region" description="Basic and acidic residues" evidence="1">
    <location>
        <begin position="36"/>
        <end position="45"/>
    </location>
</feature>
<dbReference type="EMBL" id="GL349462">
    <property type="protein sequence ID" value="KNC50828.1"/>
    <property type="molecule type" value="Genomic_DNA"/>
</dbReference>
<evidence type="ECO:0000313" key="3">
    <source>
        <dbReference type="EMBL" id="KNC50828.1"/>
    </source>
</evidence>
<accession>A0A0L0DHP9</accession>
<keyword evidence="2" id="KW-0812">Transmembrane</keyword>
<feature type="compositionally biased region" description="Pro residues" evidence="1">
    <location>
        <begin position="369"/>
        <end position="381"/>
    </location>
</feature>
<feature type="compositionally biased region" description="Polar residues" evidence="1">
    <location>
        <begin position="1"/>
        <end position="14"/>
    </location>
</feature>